<evidence type="ECO:0000256" key="1">
    <source>
        <dbReference type="SAM" id="MobiDB-lite"/>
    </source>
</evidence>
<dbReference type="EMBL" id="CAMGYJ010000008">
    <property type="protein sequence ID" value="CAI0463080.1"/>
    <property type="molecule type" value="Genomic_DNA"/>
</dbReference>
<protein>
    <submittedName>
        <fullName evidence="2">Uncharacterized protein</fullName>
    </submittedName>
</protein>
<keyword evidence="3" id="KW-1185">Reference proteome</keyword>
<dbReference type="Proteomes" id="UP001154282">
    <property type="component" value="Unassembled WGS sequence"/>
</dbReference>
<evidence type="ECO:0000313" key="3">
    <source>
        <dbReference type="Proteomes" id="UP001154282"/>
    </source>
</evidence>
<evidence type="ECO:0000313" key="2">
    <source>
        <dbReference type="EMBL" id="CAI0463080.1"/>
    </source>
</evidence>
<dbReference type="AlphaFoldDB" id="A0AAV0NXJ2"/>
<organism evidence="2 3">
    <name type="scientific">Linum tenue</name>
    <dbReference type="NCBI Taxonomy" id="586396"/>
    <lineage>
        <taxon>Eukaryota</taxon>
        <taxon>Viridiplantae</taxon>
        <taxon>Streptophyta</taxon>
        <taxon>Embryophyta</taxon>
        <taxon>Tracheophyta</taxon>
        <taxon>Spermatophyta</taxon>
        <taxon>Magnoliopsida</taxon>
        <taxon>eudicotyledons</taxon>
        <taxon>Gunneridae</taxon>
        <taxon>Pentapetalae</taxon>
        <taxon>rosids</taxon>
        <taxon>fabids</taxon>
        <taxon>Malpighiales</taxon>
        <taxon>Linaceae</taxon>
        <taxon>Linum</taxon>
    </lineage>
</organism>
<sequence>MDLLSCPPLHSSGPSPRLILDEDGEGSPEKGASAASTAAGDKVVGDFNCRRR</sequence>
<accession>A0AAV0NXJ2</accession>
<proteinExistence type="predicted"/>
<gene>
    <name evidence="2" type="ORF">LITE_LOCUS35624</name>
</gene>
<feature type="region of interest" description="Disordered" evidence="1">
    <location>
        <begin position="1"/>
        <end position="39"/>
    </location>
</feature>
<reference evidence="2" key="1">
    <citation type="submission" date="2022-08" db="EMBL/GenBank/DDBJ databases">
        <authorList>
            <person name="Gutierrez-Valencia J."/>
        </authorList>
    </citation>
    <scope>NUCLEOTIDE SEQUENCE</scope>
</reference>
<name>A0AAV0NXJ2_9ROSI</name>
<comment type="caution">
    <text evidence="2">The sequence shown here is derived from an EMBL/GenBank/DDBJ whole genome shotgun (WGS) entry which is preliminary data.</text>
</comment>